<feature type="transmembrane region" description="Helical" evidence="1">
    <location>
        <begin position="187"/>
        <end position="207"/>
    </location>
</feature>
<dbReference type="AlphaFoldDB" id="A0A0G4GKT3"/>
<protein>
    <submittedName>
        <fullName evidence="2">Uncharacterized protein</fullName>
    </submittedName>
</protein>
<accession>A0A0G4GKT3</accession>
<evidence type="ECO:0000313" key="3">
    <source>
        <dbReference type="Proteomes" id="UP000041254"/>
    </source>
</evidence>
<gene>
    <name evidence="2" type="ORF">Vbra_3358</name>
</gene>
<keyword evidence="1" id="KW-1133">Transmembrane helix</keyword>
<dbReference type="PhylomeDB" id="A0A0G4GKT3"/>
<reference evidence="2 3" key="1">
    <citation type="submission" date="2014-11" db="EMBL/GenBank/DDBJ databases">
        <authorList>
            <person name="Zhu J."/>
            <person name="Qi W."/>
            <person name="Song R."/>
        </authorList>
    </citation>
    <scope>NUCLEOTIDE SEQUENCE [LARGE SCALE GENOMIC DNA]</scope>
</reference>
<keyword evidence="1" id="KW-0472">Membrane</keyword>
<name>A0A0G4GKT3_VITBC</name>
<feature type="transmembrane region" description="Helical" evidence="1">
    <location>
        <begin position="47"/>
        <end position="66"/>
    </location>
</feature>
<evidence type="ECO:0000256" key="1">
    <source>
        <dbReference type="SAM" id="Phobius"/>
    </source>
</evidence>
<dbReference type="Proteomes" id="UP000041254">
    <property type="component" value="Unassembled WGS sequence"/>
</dbReference>
<dbReference type="VEuPathDB" id="CryptoDB:Vbra_3358"/>
<dbReference type="InParanoid" id="A0A0G4GKT3"/>
<organism evidence="2 3">
    <name type="scientific">Vitrella brassicaformis (strain CCMP3155)</name>
    <dbReference type="NCBI Taxonomy" id="1169540"/>
    <lineage>
        <taxon>Eukaryota</taxon>
        <taxon>Sar</taxon>
        <taxon>Alveolata</taxon>
        <taxon>Colpodellida</taxon>
        <taxon>Vitrellaceae</taxon>
        <taxon>Vitrella</taxon>
    </lineage>
</organism>
<sequence length="316" mass="35304">MANATPSLGEIGTSALRPKPHQEDLTVAATGRALKGSNSLYQSMTAILLHILLIVVVETVFFFAYVSRRETASFNRDLHSTAFVAARTIVKELNQTATGQHLLWAAQYALTDAARRQQIEQQVLLGIVRRDGSGNASSGLWQGLFENSNETLEGKDRVGSFLREFLLDKREKAIAHGRRRLDANSRLLHQAIWFNVISALVVLSWTFGTPRLWAKARPQDLDWASILRDNTLLLLLLSIFEFAFFLLFVSQYKVTSNDESAHFLMETMLVYLAQSPVADRPTEIRIRIGGGEREIPLGKAIEAVYAHLSKGKHDSS</sequence>
<keyword evidence="1" id="KW-0812">Transmembrane</keyword>
<dbReference type="EMBL" id="CDMY01000699">
    <property type="protein sequence ID" value="CEM30633.1"/>
    <property type="molecule type" value="Genomic_DNA"/>
</dbReference>
<feature type="transmembrane region" description="Helical" evidence="1">
    <location>
        <begin position="231"/>
        <end position="249"/>
    </location>
</feature>
<evidence type="ECO:0000313" key="2">
    <source>
        <dbReference type="EMBL" id="CEM30633.1"/>
    </source>
</evidence>
<keyword evidence="3" id="KW-1185">Reference proteome</keyword>
<proteinExistence type="predicted"/>